<reference evidence="2 3" key="1">
    <citation type="submission" date="2014-09" db="EMBL/GenBank/DDBJ databases">
        <title>Draft Genome Sequence of Draconibacterium sp. JN14CK-3.</title>
        <authorList>
            <person name="Dong C."/>
            <person name="Lai Q."/>
            <person name="Shao Z."/>
        </authorList>
    </citation>
    <scope>NUCLEOTIDE SEQUENCE [LARGE SCALE GENOMIC DNA]</scope>
    <source>
        <strain evidence="2 3">JN14CK-3</strain>
    </source>
</reference>
<dbReference type="RefSeq" id="WP_045032648.1">
    <property type="nucleotide sequence ID" value="NZ_JRHC01000005.1"/>
</dbReference>
<comment type="caution">
    <text evidence="2">The sequence shown here is derived from an EMBL/GenBank/DDBJ whole genome shotgun (WGS) entry which is preliminary data.</text>
</comment>
<protein>
    <submittedName>
        <fullName evidence="2">Uncharacterized protein</fullName>
    </submittedName>
</protein>
<evidence type="ECO:0000256" key="1">
    <source>
        <dbReference type="SAM" id="Phobius"/>
    </source>
</evidence>
<gene>
    <name evidence="2" type="ORF">LH29_19530</name>
</gene>
<keyword evidence="3" id="KW-1185">Reference proteome</keyword>
<sequence length="83" mass="9499">MVQEILTYLIVAAAVFWAALKVYRRFFKPAKKNKTTDFKKDKITMVHNCSECAAGDCALRDLPRKVIEKNIEECHDNAVHSSQ</sequence>
<proteinExistence type="predicted"/>
<keyword evidence="1" id="KW-0812">Transmembrane</keyword>
<keyword evidence="1" id="KW-1133">Transmembrane helix</keyword>
<accession>A0A0D8JAC4</accession>
<evidence type="ECO:0000313" key="2">
    <source>
        <dbReference type="EMBL" id="KJF42723.1"/>
    </source>
</evidence>
<dbReference type="OrthoDB" id="9909305at2"/>
<feature type="transmembrane region" description="Helical" evidence="1">
    <location>
        <begin position="6"/>
        <end position="23"/>
    </location>
</feature>
<evidence type="ECO:0000313" key="3">
    <source>
        <dbReference type="Proteomes" id="UP000032544"/>
    </source>
</evidence>
<name>A0A0D8JAC4_9BACT</name>
<dbReference type="EMBL" id="JRHC01000005">
    <property type="protein sequence ID" value="KJF42723.1"/>
    <property type="molecule type" value="Genomic_DNA"/>
</dbReference>
<keyword evidence="1" id="KW-0472">Membrane</keyword>
<dbReference type="AlphaFoldDB" id="A0A0D8JAC4"/>
<organism evidence="2 3">
    <name type="scientific">Draconibacterium sediminis</name>
    <dbReference type="NCBI Taxonomy" id="1544798"/>
    <lineage>
        <taxon>Bacteria</taxon>
        <taxon>Pseudomonadati</taxon>
        <taxon>Bacteroidota</taxon>
        <taxon>Bacteroidia</taxon>
        <taxon>Marinilabiliales</taxon>
        <taxon>Prolixibacteraceae</taxon>
        <taxon>Draconibacterium</taxon>
    </lineage>
</organism>
<dbReference type="Proteomes" id="UP000032544">
    <property type="component" value="Unassembled WGS sequence"/>
</dbReference>